<organism evidence="1 2">
    <name type="scientific">Catharanthus roseus</name>
    <name type="common">Madagascar periwinkle</name>
    <name type="synonym">Vinca rosea</name>
    <dbReference type="NCBI Taxonomy" id="4058"/>
    <lineage>
        <taxon>Eukaryota</taxon>
        <taxon>Viridiplantae</taxon>
        <taxon>Streptophyta</taxon>
        <taxon>Embryophyta</taxon>
        <taxon>Tracheophyta</taxon>
        <taxon>Spermatophyta</taxon>
        <taxon>Magnoliopsida</taxon>
        <taxon>eudicotyledons</taxon>
        <taxon>Gunneridae</taxon>
        <taxon>Pentapetalae</taxon>
        <taxon>asterids</taxon>
        <taxon>lamiids</taxon>
        <taxon>Gentianales</taxon>
        <taxon>Apocynaceae</taxon>
        <taxon>Rauvolfioideae</taxon>
        <taxon>Vinceae</taxon>
        <taxon>Catharanthinae</taxon>
        <taxon>Catharanthus</taxon>
    </lineage>
</organism>
<dbReference type="EMBL" id="CM044702">
    <property type="protein sequence ID" value="KAI5676213.1"/>
    <property type="molecule type" value="Genomic_DNA"/>
</dbReference>
<proteinExistence type="predicted"/>
<accession>A0ACC0BUJ4</accession>
<protein>
    <submittedName>
        <fullName evidence="1">Uncharacterized protein</fullName>
    </submittedName>
</protein>
<sequence length="924" mass="101310">MGEAVIDPFHAAIVSAKDSDKDPSLDPSTTLFHRRIEFHLARKPFTGFSDGGNTGFKLETLNPNNSSSGSKSDSHRALSGSDSGSAKALEENNSGLDPELSFKISFRRIGAGLQNLGNTCFLNSVLQCLTYTEPLAAYLQSGRHKTSCRMAGFCALCAIQKHVSRALESTGRILAPKDLVSNLRCISRNFRNARQEDAHEYMVNLLESMHKCCLPSGVPSESPSAYEKSLVHKIFGGRLRSQVKCLQCSFCSNKFDPFLDLSLEIVKADSLYKALAHFTAAEQLDGGEKQYQCQQCRQKVRALKQLTVHKAPQVLTIHLKRFGSHTGQKIDRRVEFGPTLDLKPFVTGPYDGDLKYTLYGVLVHAGWSTHSGHYYCFVRTSSGMWYTLDDNQVYQVSERKVLEQKAYMLFYVRDRRNAVTKKAVDIVQKESMIMNALGSKGYNNFNSGTKETIPKESLGKKVNDSSAAVTLTDSVKEQSSHKSQKPMDCSKQVNDPVATEFSSLKKDQHNSGKMPQKVDGFPISNLSCGDGSLHSTPSFKESNGISLSHVNSVSANGSSQSIPIAPTVVQHESNEDHQNSASRKESDSVAIQTTCIGNQSAGKDLNNTVGKPAESNVLHGLLGETSELAKKNTGEDGGLSGSATPAVSAAQYVNPIGEEESIAKEAGIVCKMGSDRKLHVVKKRLFKSQVTVMHLSSNIIFSAALGRKRKKCRRRRRHSSEMQNKNSLLSDVGPSTSENSSKAVSNNCSGHSHISVESSPNEETKCLKNVRGDGDMEIMDQELRNRVSQGDAVPSTDKQSKSTTSSTMPPSSGESGFSKHNVKDHVGNDLMSMLTRGLETTVARWDSLEPSSKFVDSQSTESASIGYVGDEWDEEYDRGKRKKIRNHNVTFGGPNPFQEIAIQKAKLKKQKLDRCSSANQPFRI</sequence>
<keyword evidence="2" id="KW-1185">Reference proteome</keyword>
<comment type="caution">
    <text evidence="1">The sequence shown here is derived from an EMBL/GenBank/DDBJ whole genome shotgun (WGS) entry which is preliminary data.</text>
</comment>
<reference evidence="2" key="1">
    <citation type="journal article" date="2023" name="Nat. Plants">
        <title>Single-cell RNA sequencing provides a high-resolution roadmap for understanding the multicellular compartmentation of specialized metabolism.</title>
        <authorList>
            <person name="Sun S."/>
            <person name="Shen X."/>
            <person name="Li Y."/>
            <person name="Li Y."/>
            <person name="Wang S."/>
            <person name="Li R."/>
            <person name="Zhang H."/>
            <person name="Shen G."/>
            <person name="Guo B."/>
            <person name="Wei J."/>
            <person name="Xu J."/>
            <person name="St-Pierre B."/>
            <person name="Chen S."/>
            <person name="Sun C."/>
        </authorList>
    </citation>
    <scope>NUCLEOTIDE SEQUENCE [LARGE SCALE GENOMIC DNA]</scope>
</reference>
<name>A0ACC0BUJ4_CATRO</name>
<evidence type="ECO:0000313" key="1">
    <source>
        <dbReference type="EMBL" id="KAI5676213.1"/>
    </source>
</evidence>
<dbReference type="Proteomes" id="UP001060085">
    <property type="component" value="Linkage Group LG02"/>
</dbReference>
<evidence type="ECO:0000313" key="2">
    <source>
        <dbReference type="Proteomes" id="UP001060085"/>
    </source>
</evidence>
<gene>
    <name evidence="1" type="ORF">M9H77_07163</name>
</gene>